<sequence length="1662" mass="190915">MNGQFNIYELNLPALDAVNRKKRRVVLKLTEFGDFNIRWNRAQIPDKHTSWKLHECILVGSNKTTDGPPRPEEINSTVYDGDILYEINGKSVEQMSMAEVESIFTDYSQSELNLVVENEPELSHLMKHKTGMFEQKDKKGLFLEQSCLDPVEYDSIPEDERYWLVHGNGYSLCRLVERLDDGKVKVSLSNKEMIVESSDIDRTNPSTFDRSSDLSSLKYVNETSLIHVLRQRSGCNTEYTNAGTRCLVYCGHETKDEDTNLKSLANKFKVARRNQMQPHIFATAQQVLRNLQTSGRSQGVVFTGCSGSGKTSKLNDFLKYLSVSTGWAKNVCFDDCVNALSLINTLGSCQTNLNHYATKHLKLFSLFFDSNGDISGLKAETFLLDSDRLTKHIKTDQNFLIMPMFWFGISDEVKTKLKLDKIGDIFFANNDIEKHQQEWSNFVDTLKKLNFNADATQGDASRSNFVKFSSAQNAASLFQTTAEDLYETIFKANLDNKKSNVVSSSIMDRFKMSNKSQSGKEALNTFINGLYQHFFNSIVGHINTTFNSKNISNSITLVDSPGNNFNQAWIDGGKNCSSLSDFVYNYVSERIIEMNYDTNFTQAAEFYTNQQVDVELEKPLIKPQTFTRMCDTKEQTMNSADIQKRSKENKGILALLEEESMYPGGSDDGFIHRIFLHYEDTKLFKKDKQRHVFHANHGLNNFTVKYGVEGWVRQAQPSKSATVILPFLCKVTSKNKSLSAFFSSIIRLTVDSNVQKIRRATQVISAESGGLKYGSGYFSSIVSQTDTFINAISRMNSLFFVNCISPFAKSPDTLLKEDPRYLNTRLTTNSMDTIDVPFVRYQIRSILLLDTIRAHNKGFPERILFKDFKRRFNCLTNQKENLTTSLDDRAGVKEMFDRLEIYQHMYRLGLSHVLLRSEVINTLEEQRDVCLSGKIVYFQRACKAYLWLKDIKKNELKNAAMQVIQRNSSKYLATKNDAWVKLYFGVKPLVELLKTEYFVTENQDKLNQCKLENSQYKSNVLKMEGRIAELEQMIHMESQNNQDLSNALEREHEEKVNLHNELQSLQQLAKKSSIMTQSATSLSSSQNGLPEVVQNEVSNEVMVELNKLRDSEYQYKSVIQKLKAEIEDSKVELEMLYSRNIVLQKKQESVDTLENTYKQKICLLLSDKDAMSRHKSDLCTSNEKNLSEIQALKNENSELRLNASKLRKDLDELSTSTSSKGNSEIAVTEYVKNKREMEDRMAELEDELDESLTKNDVLQQSVTRLMMQIEKSKNDNVREVEQKEIDLDELRSQFQRRQRTFEDQIAELHASNKALINQNRVLDGKVRNLEQDHTEAQMLHTNYKSDYKKLQALLMDKDALLAYEKDNSPAKNLIFKLKEMLIDAERRIVITKKSNTALELELSDMRSKLENALTAKNIAEERISALKKEAASTENLLHDNEDQISNLTKKLKAQVQQNKSDNITIIDQLETISDLVKNKKRLEDALSEITSTIEFHKHNCVDKHKYQILEHKIKEIESKCELEIIQKAHLESINIKQKDSIENLVEQLESCQESLRKEQLILSIQQNKALNFEEEISMQTKRELEFANKRQELELELEVMDAANQMLKRDLKFSDGRVNALKGVLDKHIDTYGDSEDEFDDAEEEDGFLDESDLNESDNKNI</sequence>
<dbReference type="Proteomes" id="UP000095286">
    <property type="component" value="Unplaced"/>
</dbReference>
<evidence type="ECO:0000313" key="2">
    <source>
        <dbReference type="WBParaSite" id="RSKR_0000863700.1"/>
    </source>
</evidence>
<evidence type="ECO:0000313" key="1">
    <source>
        <dbReference type="Proteomes" id="UP000095286"/>
    </source>
</evidence>
<proteinExistence type="predicted"/>
<protein>
    <submittedName>
        <fullName evidence="2">Myosin motor domain-containing protein</fullName>
    </submittedName>
</protein>
<organism evidence="1 2">
    <name type="scientific">Rhabditophanes sp. KR3021</name>
    <dbReference type="NCBI Taxonomy" id="114890"/>
    <lineage>
        <taxon>Eukaryota</taxon>
        <taxon>Metazoa</taxon>
        <taxon>Ecdysozoa</taxon>
        <taxon>Nematoda</taxon>
        <taxon>Chromadorea</taxon>
        <taxon>Rhabditida</taxon>
        <taxon>Tylenchina</taxon>
        <taxon>Panagrolaimomorpha</taxon>
        <taxon>Strongyloidoidea</taxon>
        <taxon>Alloionematidae</taxon>
        <taxon>Rhabditophanes</taxon>
    </lineage>
</organism>
<reference evidence="2" key="1">
    <citation type="submission" date="2016-11" db="UniProtKB">
        <authorList>
            <consortium name="WormBaseParasite"/>
        </authorList>
    </citation>
    <scope>IDENTIFICATION</scope>
    <source>
        <strain evidence="2">KR3021</strain>
    </source>
</reference>
<accession>A0AC35U7Q3</accession>
<name>A0AC35U7Q3_9BILA</name>
<dbReference type="WBParaSite" id="RSKR_0000863700.1">
    <property type="protein sequence ID" value="RSKR_0000863700.1"/>
    <property type="gene ID" value="RSKR_0000863700"/>
</dbReference>